<dbReference type="OrthoDB" id="9804819at2"/>
<dbReference type="RefSeq" id="WP_057900064.1">
    <property type="nucleotide sequence ID" value="NZ_CP080764.1"/>
</dbReference>
<dbReference type="PROSITE" id="PS50893">
    <property type="entry name" value="ABC_TRANSPORTER_2"/>
    <property type="match status" value="1"/>
</dbReference>
<dbReference type="Proteomes" id="UP000198956">
    <property type="component" value="Unassembled WGS sequence"/>
</dbReference>
<keyword evidence="9" id="KW-1185">Reference proteome</keyword>
<evidence type="ECO:0000259" key="5">
    <source>
        <dbReference type="PROSITE" id="PS50893"/>
    </source>
</evidence>
<dbReference type="PANTHER" id="PTHR43335">
    <property type="entry name" value="ABC TRANSPORTER, ATP-BINDING PROTEIN"/>
    <property type="match status" value="1"/>
</dbReference>
<evidence type="ECO:0000256" key="2">
    <source>
        <dbReference type="ARBA" id="ARBA00022448"/>
    </source>
</evidence>
<evidence type="ECO:0000256" key="1">
    <source>
        <dbReference type="ARBA" id="ARBA00005417"/>
    </source>
</evidence>
<feature type="domain" description="ABC transporter" evidence="5">
    <location>
        <begin position="6"/>
        <end position="233"/>
    </location>
</feature>
<dbReference type="SUPFAM" id="SSF52540">
    <property type="entry name" value="P-loop containing nucleoside triphosphate hydrolases"/>
    <property type="match status" value="1"/>
</dbReference>
<evidence type="ECO:0000313" key="7">
    <source>
        <dbReference type="EMBL" id="SDH56807.1"/>
    </source>
</evidence>
<sequence length="303" mass="34167">MTSFVIETEQLTKRFKKFTPVHNLSLQVRKGEVYGFLGPNGAGKTTTIRMLLGLIKPTSGDIRIFGKPLASHRLDIARKVGSLVESPSYYGHLTGYENLEVTRRLLGADKKDIDRVLDIVRLTEWKNKKTKTYSLGMKQRLGIAQALLGNPELLILDEPTNGLDPAGIHEIRDLIVSLPEHMNITVLVSSHILREVELIADRVGIINRGQLLFQGKLSELQARSKPKLRVETDKMNEAARLLFNAGYRVEKSEDILYINTDKSEAANVNRHLVLSGHKVWHLSEERKSLEDIFLELTKEAQSV</sequence>
<evidence type="ECO:0000313" key="9">
    <source>
        <dbReference type="Proteomes" id="UP000826616"/>
    </source>
</evidence>
<dbReference type="InterPro" id="IPR003439">
    <property type="entry name" value="ABC_transporter-like_ATP-bd"/>
</dbReference>
<name>A0A1G8DGG9_ANETH</name>
<dbReference type="AlphaFoldDB" id="A0A1G8DGG9"/>
<accession>A0A1G8DGG9</accession>
<evidence type="ECO:0000256" key="3">
    <source>
        <dbReference type="ARBA" id="ARBA00022741"/>
    </source>
</evidence>
<dbReference type="EMBL" id="CP080764">
    <property type="protein sequence ID" value="QYY43078.1"/>
    <property type="molecule type" value="Genomic_DNA"/>
</dbReference>
<dbReference type="Pfam" id="PF00005">
    <property type="entry name" value="ABC_tran"/>
    <property type="match status" value="1"/>
</dbReference>
<organism evidence="7 8">
    <name type="scientific">Aneurinibacillus thermoaerophilus</name>
    <dbReference type="NCBI Taxonomy" id="143495"/>
    <lineage>
        <taxon>Bacteria</taxon>
        <taxon>Bacillati</taxon>
        <taxon>Bacillota</taxon>
        <taxon>Bacilli</taxon>
        <taxon>Bacillales</taxon>
        <taxon>Paenibacillaceae</taxon>
        <taxon>Aneurinibacillus group</taxon>
        <taxon>Aneurinibacillus</taxon>
    </lineage>
</organism>
<dbReference type="InterPro" id="IPR027417">
    <property type="entry name" value="P-loop_NTPase"/>
</dbReference>
<dbReference type="Proteomes" id="UP000826616">
    <property type="component" value="Chromosome"/>
</dbReference>
<evidence type="ECO:0000313" key="8">
    <source>
        <dbReference type="Proteomes" id="UP000198956"/>
    </source>
</evidence>
<dbReference type="InterPro" id="IPR003593">
    <property type="entry name" value="AAA+_ATPase"/>
</dbReference>
<proteinExistence type="inferred from homology"/>
<evidence type="ECO:0000313" key="6">
    <source>
        <dbReference type="EMBL" id="QYY43078.1"/>
    </source>
</evidence>
<keyword evidence="4 7" id="KW-0067">ATP-binding</keyword>
<dbReference type="Gene3D" id="3.40.50.300">
    <property type="entry name" value="P-loop containing nucleotide triphosphate hydrolases"/>
    <property type="match status" value="1"/>
</dbReference>
<dbReference type="GeneID" id="97140098"/>
<gene>
    <name evidence="6" type="ORF">K3F53_01825</name>
    <name evidence="7" type="ORF">SAMN04489735_103312</name>
</gene>
<reference evidence="7 8" key="1">
    <citation type="submission" date="2016-10" db="EMBL/GenBank/DDBJ databases">
        <authorList>
            <person name="de Groot N.N."/>
        </authorList>
    </citation>
    <scope>NUCLEOTIDE SEQUENCE [LARGE SCALE GENOMIC DNA]</scope>
    <source>
        <strain evidence="7 8">L 420-91</strain>
    </source>
</reference>
<dbReference type="SMART" id="SM00382">
    <property type="entry name" value="AAA"/>
    <property type="match status" value="1"/>
</dbReference>
<keyword evidence="2" id="KW-0813">Transport</keyword>
<keyword evidence="3" id="KW-0547">Nucleotide-binding</keyword>
<evidence type="ECO:0000256" key="4">
    <source>
        <dbReference type="ARBA" id="ARBA00022840"/>
    </source>
</evidence>
<comment type="similarity">
    <text evidence="1">Belongs to the ABC transporter superfamily.</text>
</comment>
<dbReference type="EMBL" id="FNDE01000033">
    <property type="protein sequence ID" value="SDH56807.1"/>
    <property type="molecule type" value="Genomic_DNA"/>
</dbReference>
<dbReference type="GO" id="GO:0016887">
    <property type="term" value="F:ATP hydrolysis activity"/>
    <property type="evidence" value="ECO:0007669"/>
    <property type="project" value="InterPro"/>
</dbReference>
<reference evidence="6 9" key="2">
    <citation type="submission" date="2021-08" db="EMBL/GenBank/DDBJ databases">
        <title>Complete genome sequence of the strain Aneurinibacillus thermoaerophilus CCM 8960.</title>
        <authorList>
            <person name="Musilova J."/>
            <person name="Kourilova X."/>
            <person name="Pernicova I."/>
            <person name="Bezdicek M."/>
            <person name="Lengerova M."/>
            <person name="Obruca S."/>
            <person name="Sedlar K."/>
        </authorList>
    </citation>
    <scope>NUCLEOTIDE SEQUENCE [LARGE SCALE GENOMIC DNA]</scope>
    <source>
        <strain evidence="6 9">CCM 8960</strain>
    </source>
</reference>
<dbReference type="GO" id="GO:0005524">
    <property type="term" value="F:ATP binding"/>
    <property type="evidence" value="ECO:0007669"/>
    <property type="project" value="UniProtKB-KW"/>
</dbReference>
<dbReference type="PANTHER" id="PTHR43335:SF4">
    <property type="entry name" value="ABC TRANSPORTER, ATP-BINDING PROTEIN"/>
    <property type="match status" value="1"/>
</dbReference>
<protein>
    <submittedName>
        <fullName evidence="6">ABC transporter ATP-binding protein</fullName>
    </submittedName>
    <submittedName>
        <fullName evidence="7">ABC-2 type transport system ATP-binding protein</fullName>
    </submittedName>
</protein>
<dbReference type="InterPro" id="IPR017871">
    <property type="entry name" value="ABC_transporter-like_CS"/>
</dbReference>
<dbReference type="CDD" id="cd03268">
    <property type="entry name" value="ABC_BcrA_bacitracin_resist"/>
    <property type="match status" value="1"/>
</dbReference>
<dbReference type="PROSITE" id="PS00211">
    <property type="entry name" value="ABC_TRANSPORTER_1"/>
    <property type="match status" value="1"/>
</dbReference>